<evidence type="ECO:0000256" key="4">
    <source>
        <dbReference type="ARBA" id="ARBA00023186"/>
    </source>
</evidence>
<evidence type="ECO:0000256" key="3">
    <source>
        <dbReference type="ARBA" id="ARBA00022763"/>
    </source>
</evidence>
<dbReference type="InterPro" id="IPR022043">
    <property type="entry name" value="CAF1A_DD"/>
</dbReference>
<dbReference type="InterPro" id="IPR048800">
    <property type="entry name" value="Cac1-like_C"/>
</dbReference>
<evidence type="ECO:0000256" key="5">
    <source>
        <dbReference type="ARBA" id="ARBA00023204"/>
    </source>
</evidence>
<evidence type="ECO:0000313" key="12">
    <source>
        <dbReference type="Proteomes" id="UP000182259"/>
    </source>
</evidence>
<dbReference type="GO" id="GO:0006281">
    <property type="term" value="P:DNA repair"/>
    <property type="evidence" value="ECO:0007669"/>
    <property type="project" value="UniProtKB-KW"/>
</dbReference>
<name>A0A1L0C750_9ASCO</name>
<feature type="compositionally biased region" description="Basic and acidic residues" evidence="7">
    <location>
        <begin position="249"/>
        <end position="354"/>
    </location>
</feature>
<evidence type="ECO:0000256" key="2">
    <source>
        <dbReference type="ARBA" id="ARBA00022705"/>
    </source>
</evidence>
<evidence type="ECO:0000259" key="9">
    <source>
        <dbReference type="Pfam" id="PF12253"/>
    </source>
</evidence>
<evidence type="ECO:0000256" key="1">
    <source>
        <dbReference type="ARBA" id="ARBA00004123"/>
    </source>
</evidence>
<feature type="compositionally biased region" description="Low complexity" evidence="7">
    <location>
        <begin position="149"/>
        <end position="168"/>
    </location>
</feature>
<comment type="subcellular location">
    <subcellularLocation>
        <location evidence="1">Nucleus</location>
    </subcellularLocation>
</comment>
<dbReference type="Proteomes" id="UP000182259">
    <property type="component" value="Chromosome VII"/>
</dbReference>
<feature type="region of interest" description="Disordered" evidence="7">
    <location>
        <begin position="530"/>
        <end position="571"/>
    </location>
</feature>
<dbReference type="Pfam" id="PF11600">
    <property type="entry name" value="CAF1A_acidic"/>
    <property type="match status" value="1"/>
</dbReference>
<evidence type="ECO:0000259" key="10">
    <source>
        <dbReference type="Pfam" id="PF21796"/>
    </source>
</evidence>
<accession>A0A1L0C750</accession>
<keyword evidence="4" id="KW-0143">Chaperone</keyword>
<dbReference type="Pfam" id="PF21796">
    <property type="entry name" value="Cac1_C"/>
    <property type="match status" value="1"/>
</dbReference>
<dbReference type="PANTHER" id="PTHR15272:SF0">
    <property type="entry name" value="CHROMATIN ASSEMBLY FACTOR 1 SUBUNIT A"/>
    <property type="match status" value="1"/>
</dbReference>
<keyword evidence="5" id="KW-0234">DNA repair</keyword>
<feature type="compositionally biased region" description="Polar residues" evidence="7">
    <location>
        <begin position="646"/>
        <end position="659"/>
    </location>
</feature>
<gene>
    <name evidence="11" type="ORF">SAMEA4029009_CIC11G00000003295</name>
</gene>
<feature type="compositionally biased region" description="Polar residues" evidence="7">
    <location>
        <begin position="191"/>
        <end position="200"/>
    </location>
</feature>
<feature type="compositionally biased region" description="Polar residues" evidence="7">
    <location>
        <begin position="126"/>
        <end position="137"/>
    </location>
</feature>
<evidence type="ECO:0000259" key="8">
    <source>
        <dbReference type="Pfam" id="PF11600"/>
    </source>
</evidence>
<dbReference type="GO" id="GO:0033186">
    <property type="term" value="C:CAF-1 complex"/>
    <property type="evidence" value="ECO:0007669"/>
    <property type="project" value="TreeGrafter"/>
</dbReference>
<dbReference type="GO" id="GO:0005634">
    <property type="term" value="C:nucleus"/>
    <property type="evidence" value="ECO:0007669"/>
    <property type="project" value="UniProtKB-SubCell"/>
</dbReference>
<dbReference type="PANTHER" id="PTHR15272">
    <property type="entry name" value="CHROMATIN ASSEMBLY FACTOR 1 SUBUNIT A CAF-1 SUBUNIT A"/>
    <property type="match status" value="1"/>
</dbReference>
<sequence length="728" mass="82162">MSQFFQSTPSVRALKPLEMENTVLSVPSVETSASKRHLEHIPDPKRLRLNTPDASIHNLSPGATDRPQMSPVLPEISGLNGGNLGLFGMFNNPIIIGSPSNPGYAPSSETGGAASASSFQNASMSVNPTILPQNGSFHSPMAAIHGPLSSSQEPQATAQAPQATVQPSKATIQSSAHTSVHATDRAAGQAPCQTSQTPIQSVPQATVIPAYHNRVPNNHGTNIQISKEIGDINPDLPPQANTTSGPTKKQIERMEKQKQRELERLEREAAKEVERQLKKEERERKDRERQLKREQMEKEKERKREEERAKREEKRKKVEEERKRKEEERKQKEEEKKQKEEDRKRKEEQKDRNQMKISSFFAVKPIKPVSRPVTPKETTVEIENTEKPLMLYSRQFLPFFIKLNVVMAADGVLLADELSNSISAFDSEMKQTFQRAELSAMFSKVRIPTPHSYTSAEILLEALNSASTTEKQLHLLVDNLPPIKYLQFYENSKPPYVGTWCSEKHLCTKITQSNPLDTSLTGYDYNYDSDLDWQDGDDDEGEDIDDLEDGDDDDDEANEDDDMEDFVDDNNEVSKRRIPVGTLKSVNKWNYNTEEDNAHFDDIKYERLDYDIQFPIDPHCNYWSTAKVSVSVRSTKDKAAEAATPVKTTNGTSGPNILTPQKPAIKDAKVVAELIKFVEKNSDFTIGTLSELAKKEFKSYTKSMLKHTIQEVASYNKKKSMWEIKQAI</sequence>
<dbReference type="EMBL" id="LT635770">
    <property type="protein sequence ID" value="SGZ58690.1"/>
    <property type="molecule type" value="Genomic_DNA"/>
</dbReference>
<dbReference type="AlphaFoldDB" id="A0A1L0C750"/>
<feature type="region of interest" description="Disordered" evidence="7">
    <location>
        <begin position="641"/>
        <end position="660"/>
    </location>
</feature>
<dbReference type="GO" id="GO:0006260">
    <property type="term" value="P:DNA replication"/>
    <property type="evidence" value="ECO:0007669"/>
    <property type="project" value="UniProtKB-KW"/>
</dbReference>
<feature type="region of interest" description="Disordered" evidence="7">
    <location>
        <begin position="229"/>
        <end position="356"/>
    </location>
</feature>
<reference evidence="11 12" key="1">
    <citation type="submission" date="2016-10" db="EMBL/GenBank/DDBJ databases">
        <authorList>
            <person name="de Groot N.N."/>
        </authorList>
    </citation>
    <scope>NUCLEOTIDE SEQUENCE [LARGE SCALE GENOMIC DNA]</scope>
    <source>
        <strain evidence="11 12">PYCC 4715</strain>
    </source>
</reference>
<evidence type="ECO:0000313" key="11">
    <source>
        <dbReference type="EMBL" id="SGZ58690.1"/>
    </source>
</evidence>
<feature type="region of interest" description="Disordered" evidence="7">
    <location>
        <begin position="126"/>
        <end position="200"/>
    </location>
</feature>
<dbReference type="InterPro" id="IPR021644">
    <property type="entry name" value="CAF-1_p150_acidic"/>
</dbReference>
<dbReference type="Pfam" id="PF12253">
    <property type="entry name" value="CAF1A_dimeriz"/>
    <property type="match status" value="1"/>
</dbReference>
<proteinExistence type="predicted"/>
<evidence type="ECO:0000256" key="7">
    <source>
        <dbReference type="SAM" id="MobiDB-lite"/>
    </source>
</evidence>
<feature type="domain" description="Chromatin assembly factor 1 subunit Cac1-like C-terminal" evidence="10">
    <location>
        <begin position="673"/>
        <end position="724"/>
    </location>
</feature>
<protein>
    <submittedName>
        <fullName evidence="11">CIC11C00000003295</fullName>
    </submittedName>
</protein>
<feature type="domain" description="Chromatin assembly factor 1 p150 subunit acidic region" evidence="8">
    <location>
        <begin position="253"/>
        <end position="404"/>
    </location>
</feature>
<keyword evidence="2" id="KW-0235">DNA replication</keyword>
<feature type="compositionally biased region" description="Polar residues" evidence="7">
    <location>
        <begin position="169"/>
        <end position="181"/>
    </location>
</feature>
<evidence type="ECO:0000256" key="6">
    <source>
        <dbReference type="ARBA" id="ARBA00023242"/>
    </source>
</evidence>
<organism evidence="11 12">
    <name type="scientific">Sungouiella intermedia</name>
    <dbReference type="NCBI Taxonomy" id="45354"/>
    <lineage>
        <taxon>Eukaryota</taxon>
        <taxon>Fungi</taxon>
        <taxon>Dikarya</taxon>
        <taxon>Ascomycota</taxon>
        <taxon>Saccharomycotina</taxon>
        <taxon>Pichiomycetes</taxon>
        <taxon>Metschnikowiaceae</taxon>
        <taxon>Sungouiella</taxon>
    </lineage>
</organism>
<dbReference type="GO" id="GO:0006334">
    <property type="term" value="P:nucleosome assembly"/>
    <property type="evidence" value="ECO:0007669"/>
    <property type="project" value="TreeGrafter"/>
</dbReference>
<keyword evidence="6" id="KW-0539">Nucleus</keyword>
<keyword evidence="3" id="KW-0227">DNA damage</keyword>
<feature type="domain" description="Chromatin assembly factor 1 subunit A dimerization" evidence="9">
    <location>
        <begin position="484"/>
        <end position="560"/>
    </location>
</feature>